<sequence>MAAVAAAPLPGLGVPPSCNPKVQVEAIEGGALQKLLVILATEQPLTTKKKALFALCSLLRHFPYAQQQFLKLGGLQVLRSLVQEKGMEVLAVRVVTLLYDLVTEKALFALCSLLRHFPYAQQQFLKLGGLQVLRSLVQEKGMEVLAVRVVTLLYDLVTEKS</sequence>
<keyword evidence="8" id="KW-0811">Translocation</keyword>
<dbReference type="OrthoDB" id="448649at2759"/>
<keyword evidence="9" id="KW-0325">Glycoprotein</keyword>
<dbReference type="GO" id="GO:0015031">
    <property type="term" value="P:protein transport"/>
    <property type="evidence" value="ECO:0007669"/>
    <property type="project" value="UniProtKB-KW"/>
</dbReference>
<comment type="similarity">
    <text evidence="2">Belongs to the SIL1 family.</text>
</comment>
<dbReference type="GO" id="GO:0005788">
    <property type="term" value="C:endoplasmic reticulum lumen"/>
    <property type="evidence" value="ECO:0007669"/>
    <property type="project" value="UniProtKB-SubCell"/>
</dbReference>
<keyword evidence="5" id="KW-0732">Signal</keyword>
<evidence type="ECO:0000256" key="4">
    <source>
        <dbReference type="ARBA" id="ARBA00022448"/>
    </source>
</evidence>
<keyword evidence="4" id="KW-0813">Transport</keyword>
<evidence type="ECO:0000256" key="7">
    <source>
        <dbReference type="ARBA" id="ARBA00022927"/>
    </source>
</evidence>
<evidence type="ECO:0000256" key="2">
    <source>
        <dbReference type="ARBA" id="ARBA00010588"/>
    </source>
</evidence>
<protein>
    <recommendedName>
        <fullName evidence="3">Nucleotide exchange factor SIL1</fullName>
    </recommendedName>
</protein>
<evidence type="ECO:0000256" key="6">
    <source>
        <dbReference type="ARBA" id="ARBA00022824"/>
    </source>
</evidence>
<dbReference type="GO" id="GO:0000774">
    <property type="term" value="F:adenyl-nucleotide exchange factor activity"/>
    <property type="evidence" value="ECO:0007669"/>
    <property type="project" value="TreeGrafter"/>
</dbReference>
<dbReference type="InterPro" id="IPR011989">
    <property type="entry name" value="ARM-like"/>
</dbReference>
<dbReference type="InterPro" id="IPR016024">
    <property type="entry name" value="ARM-type_fold"/>
</dbReference>
<proteinExistence type="inferred from homology"/>
<evidence type="ECO:0000256" key="10">
    <source>
        <dbReference type="ARBA" id="ARBA00037748"/>
    </source>
</evidence>
<evidence type="ECO:0000256" key="3">
    <source>
        <dbReference type="ARBA" id="ARBA00015352"/>
    </source>
</evidence>
<dbReference type="SUPFAM" id="SSF48371">
    <property type="entry name" value="ARM repeat"/>
    <property type="match status" value="1"/>
</dbReference>
<accession>A0A212D0F3</accession>
<reference evidence="11 12" key="1">
    <citation type="journal article" date="2018" name="Mol. Genet. Genomics">
        <title>The red deer Cervus elaphus genome CerEla1.0: sequencing, annotating, genes, and chromosomes.</title>
        <authorList>
            <person name="Bana N.A."/>
            <person name="Nyiri A."/>
            <person name="Nagy J."/>
            <person name="Frank K."/>
            <person name="Nagy T."/>
            <person name="Steger V."/>
            <person name="Schiller M."/>
            <person name="Lakatos P."/>
            <person name="Sugar L."/>
            <person name="Horn P."/>
            <person name="Barta E."/>
            <person name="Orosz L."/>
        </authorList>
    </citation>
    <scope>NUCLEOTIDE SEQUENCE [LARGE SCALE GENOMIC DNA]</scope>
    <source>
        <strain evidence="11">Hungarian</strain>
    </source>
</reference>
<evidence type="ECO:0000256" key="9">
    <source>
        <dbReference type="ARBA" id="ARBA00023180"/>
    </source>
</evidence>
<comment type="function">
    <text evidence="10">Required for protein translocation and folding in the endoplasmic reticulum (ER). Functions as a nucleotide exchange factor for the ER lumenal chaperone HSPA5.</text>
</comment>
<keyword evidence="12" id="KW-1185">Reference proteome</keyword>
<evidence type="ECO:0000256" key="1">
    <source>
        <dbReference type="ARBA" id="ARBA00004319"/>
    </source>
</evidence>
<evidence type="ECO:0000256" key="5">
    <source>
        <dbReference type="ARBA" id="ARBA00022729"/>
    </source>
</evidence>
<comment type="caution">
    <text evidence="11">The sequence shown here is derived from an EMBL/GenBank/DDBJ whole genome shotgun (WGS) entry which is preliminary data.</text>
</comment>
<dbReference type="EMBL" id="MKHE01000009">
    <property type="protein sequence ID" value="OWK11730.1"/>
    <property type="molecule type" value="Genomic_DNA"/>
</dbReference>
<evidence type="ECO:0000313" key="12">
    <source>
        <dbReference type="Proteomes" id="UP000242450"/>
    </source>
</evidence>
<dbReference type="InterPro" id="IPR050693">
    <property type="entry name" value="Hsp70_NEF-Inhibitors"/>
</dbReference>
<evidence type="ECO:0000313" key="11">
    <source>
        <dbReference type="EMBL" id="OWK11730.1"/>
    </source>
</evidence>
<keyword evidence="7" id="KW-0653">Protein transport</keyword>
<organism evidence="11 12">
    <name type="scientific">Cervus elaphus hippelaphus</name>
    <name type="common">European red deer</name>
    <dbReference type="NCBI Taxonomy" id="46360"/>
    <lineage>
        <taxon>Eukaryota</taxon>
        <taxon>Metazoa</taxon>
        <taxon>Chordata</taxon>
        <taxon>Craniata</taxon>
        <taxon>Vertebrata</taxon>
        <taxon>Euteleostomi</taxon>
        <taxon>Mammalia</taxon>
        <taxon>Eutheria</taxon>
        <taxon>Laurasiatheria</taxon>
        <taxon>Artiodactyla</taxon>
        <taxon>Ruminantia</taxon>
        <taxon>Pecora</taxon>
        <taxon>Cervidae</taxon>
        <taxon>Cervinae</taxon>
        <taxon>Cervus</taxon>
    </lineage>
</organism>
<dbReference type="PANTHER" id="PTHR19316:SF35">
    <property type="entry name" value="NUCLEOTIDE EXCHANGE FACTOR SIL1"/>
    <property type="match status" value="1"/>
</dbReference>
<dbReference type="Proteomes" id="UP000242450">
    <property type="component" value="Chromosome 9"/>
</dbReference>
<dbReference type="Gene3D" id="1.25.10.10">
    <property type="entry name" value="Leucine-rich Repeat Variant"/>
    <property type="match status" value="2"/>
</dbReference>
<gene>
    <name evidence="11" type="ORF">Celaphus_00003642</name>
</gene>
<comment type="subcellular location">
    <subcellularLocation>
        <location evidence="1">Endoplasmic reticulum lumen</location>
    </subcellularLocation>
</comment>
<dbReference type="PANTHER" id="PTHR19316">
    <property type="entry name" value="PROTEIN FOLDING REGULATOR"/>
    <property type="match status" value="1"/>
</dbReference>
<evidence type="ECO:0000256" key="8">
    <source>
        <dbReference type="ARBA" id="ARBA00023010"/>
    </source>
</evidence>
<dbReference type="AlphaFoldDB" id="A0A212D0F3"/>
<keyword evidence="6" id="KW-0256">Endoplasmic reticulum</keyword>
<name>A0A212D0F3_CEREH</name>